<dbReference type="AlphaFoldDB" id="A0AA87ZTH6"/>
<comment type="caution">
    <text evidence="8">The sequence shown here is derived from an EMBL/GenBank/DDBJ whole genome shotgun (WGS) entry which is preliminary data.</text>
</comment>
<evidence type="ECO:0000256" key="6">
    <source>
        <dbReference type="SAM" id="MobiDB-lite"/>
    </source>
</evidence>
<keyword evidence="5" id="KW-0539">Nucleus</keyword>
<evidence type="ECO:0000256" key="1">
    <source>
        <dbReference type="ARBA" id="ARBA00004123"/>
    </source>
</evidence>
<evidence type="ECO:0000313" key="8">
    <source>
        <dbReference type="EMBL" id="GMN43304.1"/>
    </source>
</evidence>
<dbReference type="PANTHER" id="PTHR11945">
    <property type="entry name" value="MADS BOX PROTEIN"/>
    <property type="match status" value="1"/>
</dbReference>
<evidence type="ECO:0000256" key="2">
    <source>
        <dbReference type="ARBA" id="ARBA00023015"/>
    </source>
</evidence>
<dbReference type="Proteomes" id="UP001187192">
    <property type="component" value="Unassembled WGS sequence"/>
</dbReference>
<evidence type="ECO:0000256" key="5">
    <source>
        <dbReference type="ARBA" id="ARBA00023242"/>
    </source>
</evidence>
<reference evidence="8" key="1">
    <citation type="submission" date="2023-07" db="EMBL/GenBank/DDBJ databases">
        <title>draft genome sequence of fig (Ficus carica).</title>
        <authorList>
            <person name="Takahashi T."/>
            <person name="Nishimura K."/>
        </authorList>
    </citation>
    <scope>NUCLEOTIDE SEQUENCE</scope>
</reference>
<dbReference type="GO" id="GO:0000978">
    <property type="term" value="F:RNA polymerase II cis-regulatory region sequence-specific DNA binding"/>
    <property type="evidence" value="ECO:0007669"/>
    <property type="project" value="TreeGrafter"/>
</dbReference>
<dbReference type="Gene3D" id="3.40.1810.10">
    <property type="entry name" value="Transcription factor, MADS-box"/>
    <property type="match status" value="1"/>
</dbReference>
<evidence type="ECO:0000313" key="9">
    <source>
        <dbReference type="Proteomes" id="UP001187192"/>
    </source>
</evidence>
<dbReference type="InterPro" id="IPR002100">
    <property type="entry name" value="TF_MADSbox"/>
</dbReference>
<dbReference type="GO" id="GO:0000981">
    <property type="term" value="F:DNA-binding transcription factor activity, RNA polymerase II-specific"/>
    <property type="evidence" value="ECO:0007669"/>
    <property type="project" value="TreeGrafter"/>
</dbReference>
<keyword evidence="3" id="KW-0238">DNA-binding</keyword>
<proteinExistence type="predicted"/>
<evidence type="ECO:0000259" key="7">
    <source>
        <dbReference type="PROSITE" id="PS50066"/>
    </source>
</evidence>
<dbReference type="SUPFAM" id="SSF55455">
    <property type="entry name" value="SRF-like"/>
    <property type="match status" value="1"/>
</dbReference>
<name>A0AA87ZTH6_FICCA</name>
<comment type="subcellular location">
    <subcellularLocation>
        <location evidence="1">Nucleus</location>
    </subcellularLocation>
</comment>
<keyword evidence="2" id="KW-0805">Transcription regulation</keyword>
<keyword evidence="9" id="KW-1185">Reference proteome</keyword>
<feature type="region of interest" description="Disordered" evidence="6">
    <location>
        <begin position="179"/>
        <end position="199"/>
    </location>
</feature>
<keyword evidence="4" id="KW-0804">Transcription</keyword>
<dbReference type="EMBL" id="BTGU01000016">
    <property type="protein sequence ID" value="GMN43304.1"/>
    <property type="molecule type" value="Genomic_DNA"/>
</dbReference>
<evidence type="ECO:0000256" key="3">
    <source>
        <dbReference type="ARBA" id="ARBA00023125"/>
    </source>
</evidence>
<gene>
    <name evidence="8" type="ORF">TIFTF001_012515</name>
</gene>
<dbReference type="InterPro" id="IPR036879">
    <property type="entry name" value="TF_MADSbox_sf"/>
</dbReference>
<dbReference type="PANTHER" id="PTHR11945:SF725">
    <property type="entry name" value="AGAMOUS-LIKE 58-RELATED"/>
    <property type="match status" value="1"/>
</dbReference>
<feature type="domain" description="MADS-box" evidence="7">
    <location>
        <begin position="8"/>
        <end position="68"/>
    </location>
</feature>
<sequence length="199" mass="22641">MSDQRKTRGKQKIEMKMIAKEEDRSTTFSKRKSGIYKKANELATLCGAEISFMTFSPTGNPFSFAQPSMESIEKRLIDINNPPPRFNPSTISDDHPLIRAHQQSKLEGLNQYYTELASILEGEKAKRKAIDKLMENSAAKNESGKGWWETSVDNLGYEELLQMNESLEDIHKKLCNHINGDRRTNNNTNAFRDSGKNPI</sequence>
<dbReference type="GO" id="GO:0046983">
    <property type="term" value="F:protein dimerization activity"/>
    <property type="evidence" value="ECO:0007669"/>
    <property type="project" value="InterPro"/>
</dbReference>
<dbReference type="Pfam" id="PF00319">
    <property type="entry name" value="SRF-TF"/>
    <property type="match status" value="1"/>
</dbReference>
<organism evidence="8 9">
    <name type="scientific">Ficus carica</name>
    <name type="common">Common fig</name>
    <dbReference type="NCBI Taxonomy" id="3494"/>
    <lineage>
        <taxon>Eukaryota</taxon>
        <taxon>Viridiplantae</taxon>
        <taxon>Streptophyta</taxon>
        <taxon>Embryophyta</taxon>
        <taxon>Tracheophyta</taxon>
        <taxon>Spermatophyta</taxon>
        <taxon>Magnoliopsida</taxon>
        <taxon>eudicotyledons</taxon>
        <taxon>Gunneridae</taxon>
        <taxon>Pentapetalae</taxon>
        <taxon>rosids</taxon>
        <taxon>fabids</taxon>
        <taxon>Rosales</taxon>
        <taxon>Moraceae</taxon>
        <taxon>Ficeae</taxon>
        <taxon>Ficus</taxon>
    </lineage>
</organism>
<dbReference type="GO" id="GO:0005634">
    <property type="term" value="C:nucleus"/>
    <property type="evidence" value="ECO:0007669"/>
    <property type="project" value="UniProtKB-SubCell"/>
</dbReference>
<dbReference type="PROSITE" id="PS50066">
    <property type="entry name" value="MADS_BOX_2"/>
    <property type="match status" value="1"/>
</dbReference>
<dbReference type="PRINTS" id="PR00404">
    <property type="entry name" value="MADSDOMAIN"/>
</dbReference>
<protein>
    <recommendedName>
        <fullName evidence="7">MADS-box domain-containing protein</fullName>
    </recommendedName>
</protein>
<evidence type="ECO:0000256" key="4">
    <source>
        <dbReference type="ARBA" id="ARBA00023163"/>
    </source>
</evidence>
<accession>A0AA87ZTH6</accession>
<dbReference type="SMART" id="SM00432">
    <property type="entry name" value="MADS"/>
    <property type="match status" value="1"/>
</dbReference>